<evidence type="ECO:0000259" key="2">
    <source>
        <dbReference type="PROSITE" id="PS50829"/>
    </source>
</evidence>
<feature type="region of interest" description="Disordered" evidence="1">
    <location>
        <begin position="338"/>
        <end position="380"/>
    </location>
</feature>
<protein>
    <recommendedName>
        <fullName evidence="2">GYF domain-containing protein</fullName>
    </recommendedName>
</protein>
<feature type="region of interest" description="Disordered" evidence="1">
    <location>
        <begin position="116"/>
        <end position="209"/>
    </location>
</feature>
<dbReference type="Gene3D" id="3.30.1490.40">
    <property type="match status" value="1"/>
</dbReference>
<evidence type="ECO:0000256" key="1">
    <source>
        <dbReference type="SAM" id="MobiDB-lite"/>
    </source>
</evidence>
<evidence type="ECO:0000313" key="3">
    <source>
        <dbReference type="EMBL" id="PIC38820.1"/>
    </source>
</evidence>
<dbReference type="SUPFAM" id="SSF55277">
    <property type="entry name" value="GYF domain"/>
    <property type="match status" value="1"/>
</dbReference>
<dbReference type="EMBL" id="PDUG01000003">
    <property type="protein sequence ID" value="PIC38820.1"/>
    <property type="molecule type" value="Genomic_DNA"/>
</dbReference>
<feature type="compositionally biased region" description="Basic and acidic residues" evidence="1">
    <location>
        <begin position="192"/>
        <end position="204"/>
    </location>
</feature>
<comment type="caution">
    <text evidence="3">The sequence shown here is derived from an EMBL/GenBank/DDBJ whole genome shotgun (WGS) entry which is preliminary data.</text>
</comment>
<dbReference type="AlphaFoldDB" id="A0A2G5UGY8"/>
<feature type="compositionally biased region" description="Polar residues" evidence="1">
    <location>
        <begin position="117"/>
        <end position="128"/>
    </location>
</feature>
<feature type="compositionally biased region" description="Basic and acidic residues" evidence="1">
    <location>
        <begin position="132"/>
        <end position="155"/>
    </location>
</feature>
<name>A0A2G5UGY8_9PELO</name>
<gene>
    <name evidence="3" type="primary">Cnig_chr_III.g10707</name>
    <name evidence="3" type="ORF">B9Z55_010707</name>
</gene>
<dbReference type="InterPro" id="IPR035445">
    <property type="entry name" value="GYF-like_dom_sf"/>
</dbReference>
<accession>A0A2G5UGY8</accession>
<keyword evidence="4" id="KW-1185">Reference proteome</keyword>
<dbReference type="OrthoDB" id="5829632at2759"/>
<dbReference type="SMART" id="SM00444">
    <property type="entry name" value="GYF"/>
    <property type="match status" value="1"/>
</dbReference>
<proteinExistence type="predicted"/>
<reference evidence="4" key="1">
    <citation type="submission" date="2017-10" db="EMBL/GenBank/DDBJ databases">
        <title>Rapid genome shrinkage in a self-fertile nematode reveals novel sperm competition proteins.</title>
        <authorList>
            <person name="Yin D."/>
            <person name="Schwarz E.M."/>
            <person name="Thomas C.G."/>
            <person name="Felde R.L."/>
            <person name="Korf I.F."/>
            <person name="Cutter A.D."/>
            <person name="Schartner C.M."/>
            <person name="Ralston E.J."/>
            <person name="Meyer B.J."/>
            <person name="Haag E.S."/>
        </authorList>
    </citation>
    <scope>NUCLEOTIDE SEQUENCE [LARGE SCALE GENOMIC DNA]</scope>
    <source>
        <strain evidence="4">JU1422</strain>
    </source>
</reference>
<evidence type="ECO:0000313" key="4">
    <source>
        <dbReference type="Proteomes" id="UP000230233"/>
    </source>
</evidence>
<feature type="compositionally biased region" description="Polar residues" evidence="1">
    <location>
        <begin position="371"/>
        <end position="380"/>
    </location>
</feature>
<dbReference type="STRING" id="1611254.A0A2G5UGY8"/>
<dbReference type="PROSITE" id="PS50829">
    <property type="entry name" value="GYF"/>
    <property type="match status" value="1"/>
</dbReference>
<feature type="domain" description="GYF" evidence="2">
    <location>
        <begin position="8"/>
        <end position="64"/>
    </location>
</feature>
<sequence>MKKEIEDELTVFYTDDHGKTQGPYAASTVLSWYQRKFFSAHHLIRITDNGQYEGNNITIAKSLGDLIQIFGKEEPIPLTASQVPRATFHSFSINPLSEIQPGNVIKQVTEKKELLNVTRSNTSENRNISGFDKQEKPKRKDEEASSKKGSVQEERKRRRSNSRSQSPPRKSRRREGKDRNRSPLRHYLSDVSSDKELTDNRKYGPELPPVPRQEILAAEVSPATEKKVLPFYHGTKKNMGYQRLEGKIVNELAGFLQSDYKQLKKGQRNELHRIVESWKIPKKCEVCLCEMQMAANFLSHVLSAAHISKCLAGINTKKRRFTLELDYLPLRREIEHARSRHLESPPPKPSQKGSRPAPSRKRDSRSRSPPYNKSSSCTAN</sequence>
<organism evidence="3 4">
    <name type="scientific">Caenorhabditis nigoni</name>
    <dbReference type="NCBI Taxonomy" id="1611254"/>
    <lineage>
        <taxon>Eukaryota</taxon>
        <taxon>Metazoa</taxon>
        <taxon>Ecdysozoa</taxon>
        <taxon>Nematoda</taxon>
        <taxon>Chromadorea</taxon>
        <taxon>Rhabditida</taxon>
        <taxon>Rhabditina</taxon>
        <taxon>Rhabditomorpha</taxon>
        <taxon>Rhabditoidea</taxon>
        <taxon>Rhabditidae</taxon>
        <taxon>Peloderinae</taxon>
        <taxon>Caenorhabditis</taxon>
    </lineage>
</organism>
<dbReference type="InterPro" id="IPR003169">
    <property type="entry name" value="GYF"/>
</dbReference>
<dbReference type="Proteomes" id="UP000230233">
    <property type="component" value="Chromosome III"/>
</dbReference>